<feature type="transmembrane region" description="Helical" evidence="1">
    <location>
        <begin position="19"/>
        <end position="37"/>
    </location>
</feature>
<dbReference type="Pfam" id="PF07155">
    <property type="entry name" value="ECF-ribofla_trS"/>
    <property type="match status" value="1"/>
</dbReference>
<comment type="caution">
    <text evidence="2">The sequence shown here is derived from an EMBL/GenBank/DDBJ whole genome shotgun (WGS) entry which is preliminary data.</text>
</comment>
<dbReference type="InterPro" id="IPR009825">
    <property type="entry name" value="ECF_substrate-spec-like"/>
</dbReference>
<evidence type="ECO:0000313" key="2">
    <source>
        <dbReference type="EMBL" id="HIU45444.1"/>
    </source>
</evidence>
<organism evidence="2 3">
    <name type="scientific">Candidatus Alloenteromonas pullicola</name>
    <dbReference type="NCBI Taxonomy" id="2840784"/>
    <lineage>
        <taxon>Bacteria</taxon>
        <taxon>Bacillati</taxon>
        <taxon>Bacillota</taxon>
        <taxon>Bacillota incertae sedis</taxon>
        <taxon>Candidatus Alloenteromonas</taxon>
    </lineage>
</organism>
<reference evidence="2" key="1">
    <citation type="submission" date="2020-10" db="EMBL/GenBank/DDBJ databases">
        <authorList>
            <person name="Gilroy R."/>
        </authorList>
    </citation>
    <scope>NUCLEOTIDE SEQUENCE</scope>
    <source>
        <strain evidence="2">ChiGjej1B1-22543</strain>
    </source>
</reference>
<dbReference type="EMBL" id="DVMV01000029">
    <property type="protein sequence ID" value="HIU45444.1"/>
    <property type="molecule type" value="Genomic_DNA"/>
</dbReference>
<feature type="transmembrane region" description="Helical" evidence="1">
    <location>
        <begin position="49"/>
        <end position="74"/>
    </location>
</feature>
<evidence type="ECO:0000313" key="3">
    <source>
        <dbReference type="Proteomes" id="UP000824070"/>
    </source>
</evidence>
<feature type="transmembrane region" description="Helical" evidence="1">
    <location>
        <begin position="161"/>
        <end position="179"/>
    </location>
</feature>
<gene>
    <name evidence="2" type="ORF">IAC52_04015</name>
</gene>
<evidence type="ECO:0000256" key="1">
    <source>
        <dbReference type="SAM" id="Phobius"/>
    </source>
</evidence>
<accession>A0A9D1LP31</accession>
<reference evidence="2" key="2">
    <citation type="journal article" date="2021" name="PeerJ">
        <title>Extensive microbial diversity within the chicken gut microbiome revealed by metagenomics and culture.</title>
        <authorList>
            <person name="Gilroy R."/>
            <person name="Ravi A."/>
            <person name="Getino M."/>
            <person name="Pursley I."/>
            <person name="Horton D.L."/>
            <person name="Alikhan N.F."/>
            <person name="Baker D."/>
            <person name="Gharbi K."/>
            <person name="Hall N."/>
            <person name="Watson M."/>
            <person name="Adriaenssens E.M."/>
            <person name="Foster-Nyarko E."/>
            <person name="Jarju S."/>
            <person name="Secka A."/>
            <person name="Antonio M."/>
            <person name="Oren A."/>
            <person name="Chaudhuri R.R."/>
            <person name="La Ragione R."/>
            <person name="Hildebrand F."/>
            <person name="Pallen M.J."/>
        </authorList>
    </citation>
    <scope>NUCLEOTIDE SEQUENCE</scope>
    <source>
        <strain evidence="2">ChiGjej1B1-22543</strain>
    </source>
</reference>
<keyword evidence="1" id="KW-0472">Membrane</keyword>
<keyword evidence="1" id="KW-0812">Transmembrane</keyword>
<feature type="transmembrane region" description="Helical" evidence="1">
    <location>
        <begin position="86"/>
        <end position="106"/>
    </location>
</feature>
<dbReference type="GO" id="GO:0016020">
    <property type="term" value="C:membrane"/>
    <property type="evidence" value="ECO:0007669"/>
    <property type="project" value="InterPro"/>
</dbReference>
<protein>
    <submittedName>
        <fullName evidence="2">ECF transporter S component</fullName>
    </submittedName>
</protein>
<feature type="transmembrane region" description="Helical" evidence="1">
    <location>
        <begin position="118"/>
        <end position="141"/>
    </location>
</feature>
<proteinExistence type="predicted"/>
<name>A0A9D1LP31_9FIRM</name>
<dbReference type="AlphaFoldDB" id="A0A9D1LP31"/>
<sequence length="189" mass="20296">MTKGNKIIRLGGGNALKRLTASSFLTAAYVALSFFCVRMGNYTITLAPLPIILSAVLFGPIEGVCVAALGEFLVQVALYGFTPTTAIWMAAPLFRPLLIGLVSLGYSRKGEALEDHWVAFLLSILSASLLVTGLNTLALYLDSLIYGYPFAFAVVETLIRVAFGLATAVICFLLSRPLIRSIRSLMSAK</sequence>
<dbReference type="Proteomes" id="UP000824070">
    <property type="component" value="Unassembled WGS sequence"/>
</dbReference>
<keyword evidence="1" id="KW-1133">Transmembrane helix</keyword>
<dbReference type="Gene3D" id="1.10.1760.20">
    <property type="match status" value="1"/>
</dbReference>